<name>A0ABT5XR68_9FLAO</name>
<comment type="caution">
    <text evidence="2">The sequence shown here is derived from an EMBL/GenBank/DDBJ whole genome shotgun (WGS) entry which is preliminary data.</text>
</comment>
<protein>
    <submittedName>
        <fullName evidence="2">Uncharacterized protein</fullName>
    </submittedName>
</protein>
<gene>
    <name evidence="2" type="ORF">PY091_14290</name>
</gene>
<reference evidence="2 3" key="1">
    <citation type="submission" date="2023-03" db="EMBL/GenBank/DDBJ databases">
        <title>Muricauda XX sp. nov. and Muricauda XXX sp. nov., two novel species isolated from Okinawa Trough.</title>
        <authorList>
            <person name="Cao W."/>
            <person name="Deng X."/>
        </authorList>
    </citation>
    <scope>NUCLEOTIDE SEQUENCE [LARGE SCALE GENOMIC DNA]</scope>
    <source>
        <strain evidence="2 3">81s02</strain>
    </source>
</reference>
<accession>A0ABT5XR68</accession>
<feature type="chain" id="PRO_5046115291" evidence="1">
    <location>
        <begin position="21"/>
        <end position="128"/>
    </location>
</feature>
<evidence type="ECO:0000313" key="3">
    <source>
        <dbReference type="Proteomes" id="UP001217083"/>
    </source>
</evidence>
<organism evidence="2 3">
    <name type="scientific">Flagellimonas okinawensis</name>
    <dbReference type="NCBI Taxonomy" id="3031324"/>
    <lineage>
        <taxon>Bacteria</taxon>
        <taxon>Pseudomonadati</taxon>
        <taxon>Bacteroidota</taxon>
        <taxon>Flavobacteriia</taxon>
        <taxon>Flavobacteriales</taxon>
        <taxon>Flavobacteriaceae</taxon>
        <taxon>Flagellimonas</taxon>
    </lineage>
</organism>
<evidence type="ECO:0000256" key="1">
    <source>
        <dbReference type="SAM" id="SignalP"/>
    </source>
</evidence>
<keyword evidence="1" id="KW-0732">Signal</keyword>
<sequence length="128" mass="14636">MKKFLLLLLAPLLMSTQCESDDEPIFNTEFLIQNNSDQDIIYLTFEDNEVLIKSQSHQFIAVSSNTVSFVKPTENIAFDEVQLYSKNGSGSLTLIYEQNPIVDSLWTFSKLSTYEANFKLIINNQLLD</sequence>
<feature type="signal peptide" evidence="1">
    <location>
        <begin position="1"/>
        <end position="20"/>
    </location>
</feature>
<dbReference type="EMBL" id="JARFVA010000005">
    <property type="protein sequence ID" value="MDF0708392.1"/>
    <property type="molecule type" value="Genomic_DNA"/>
</dbReference>
<proteinExistence type="predicted"/>
<dbReference type="Proteomes" id="UP001217083">
    <property type="component" value="Unassembled WGS sequence"/>
</dbReference>
<keyword evidence="3" id="KW-1185">Reference proteome</keyword>
<dbReference type="RefSeq" id="WP_275650336.1">
    <property type="nucleotide sequence ID" value="NZ_JARFVA010000005.1"/>
</dbReference>
<evidence type="ECO:0000313" key="2">
    <source>
        <dbReference type="EMBL" id="MDF0708392.1"/>
    </source>
</evidence>